<accession>F6S441</accession>
<dbReference type="Proteomes" id="UP000008144">
    <property type="component" value="Unassembled WGS sequence"/>
</dbReference>
<dbReference type="GeneTree" id="ENSGT00390000018281"/>
<proteinExistence type="predicted"/>
<evidence type="ECO:0000313" key="2">
    <source>
        <dbReference type="Ensembl" id="ENSCINP00000028447.2"/>
    </source>
</evidence>
<keyword evidence="1" id="KW-0732">Signal</keyword>
<evidence type="ECO:0008006" key="4">
    <source>
        <dbReference type="Google" id="ProtNLM"/>
    </source>
</evidence>
<feature type="chain" id="PRO_5003346176" description="Pectinesterase" evidence="1">
    <location>
        <begin position="20"/>
        <end position="168"/>
    </location>
</feature>
<sequence>MKIVLCFFAVLLTLHCSDALCPQRSDTARILRRRRHSDIFYVDANHGNDAWTGRSPNPSGTEGPFKTLKVAIEKIRVLRTSDVKAATLYVRSGSYFVKKKIFLDKRDSNLAVIGYDAGERPLISGANKISGSSFYPYSQTETHTIYAARFTGRCSSHSFLGTKRLIRA</sequence>
<evidence type="ECO:0000313" key="3">
    <source>
        <dbReference type="Proteomes" id="UP000008144"/>
    </source>
</evidence>
<name>F6S441_CIOIN</name>
<dbReference type="SUPFAM" id="SSF51126">
    <property type="entry name" value="Pectin lyase-like"/>
    <property type="match status" value="1"/>
</dbReference>
<feature type="signal peptide" evidence="1">
    <location>
        <begin position="1"/>
        <end position="19"/>
    </location>
</feature>
<dbReference type="Ensembl" id="ENSCINT00000028693.2">
    <property type="protein sequence ID" value="ENSCINP00000028447.2"/>
    <property type="gene ID" value="ENSCING00000016411.2"/>
</dbReference>
<dbReference type="Gene3D" id="2.160.20.10">
    <property type="entry name" value="Single-stranded right-handed beta-helix, Pectin lyase-like"/>
    <property type="match status" value="1"/>
</dbReference>
<reference evidence="3" key="1">
    <citation type="journal article" date="2002" name="Science">
        <title>The draft genome of Ciona intestinalis: insights into chordate and vertebrate origins.</title>
        <authorList>
            <person name="Dehal P."/>
            <person name="Satou Y."/>
            <person name="Campbell R.K."/>
            <person name="Chapman J."/>
            <person name="Degnan B."/>
            <person name="De Tomaso A."/>
            <person name="Davidson B."/>
            <person name="Di Gregorio A."/>
            <person name="Gelpke M."/>
            <person name="Goodstein D.M."/>
            <person name="Harafuji N."/>
            <person name="Hastings K.E."/>
            <person name="Ho I."/>
            <person name="Hotta K."/>
            <person name="Huang W."/>
            <person name="Kawashima T."/>
            <person name="Lemaire P."/>
            <person name="Martinez D."/>
            <person name="Meinertzhagen I.A."/>
            <person name="Necula S."/>
            <person name="Nonaka M."/>
            <person name="Putnam N."/>
            <person name="Rash S."/>
            <person name="Saiga H."/>
            <person name="Satake M."/>
            <person name="Terry A."/>
            <person name="Yamada L."/>
            <person name="Wang H.G."/>
            <person name="Awazu S."/>
            <person name="Azumi K."/>
            <person name="Boore J."/>
            <person name="Branno M."/>
            <person name="Chin-Bow S."/>
            <person name="DeSantis R."/>
            <person name="Doyle S."/>
            <person name="Francino P."/>
            <person name="Keys D.N."/>
            <person name="Haga S."/>
            <person name="Hayashi H."/>
            <person name="Hino K."/>
            <person name="Imai K.S."/>
            <person name="Inaba K."/>
            <person name="Kano S."/>
            <person name="Kobayashi K."/>
            <person name="Kobayashi M."/>
            <person name="Lee B.I."/>
            <person name="Makabe K.W."/>
            <person name="Manohar C."/>
            <person name="Matassi G."/>
            <person name="Medina M."/>
            <person name="Mochizuki Y."/>
            <person name="Mount S."/>
            <person name="Morishita T."/>
            <person name="Miura S."/>
            <person name="Nakayama A."/>
            <person name="Nishizaka S."/>
            <person name="Nomoto H."/>
            <person name="Ohta F."/>
            <person name="Oishi K."/>
            <person name="Rigoutsos I."/>
            <person name="Sano M."/>
            <person name="Sasaki A."/>
            <person name="Sasakura Y."/>
            <person name="Shoguchi E."/>
            <person name="Shin-i T."/>
            <person name="Spagnuolo A."/>
            <person name="Stainier D."/>
            <person name="Suzuki M.M."/>
            <person name="Tassy O."/>
            <person name="Takatori N."/>
            <person name="Tokuoka M."/>
            <person name="Yagi K."/>
            <person name="Yoshizaki F."/>
            <person name="Wada S."/>
            <person name="Zhang C."/>
            <person name="Hyatt P.D."/>
            <person name="Larimer F."/>
            <person name="Detter C."/>
            <person name="Doggett N."/>
            <person name="Glavina T."/>
            <person name="Hawkins T."/>
            <person name="Richardson P."/>
            <person name="Lucas S."/>
            <person name="Kohara Y."/>
            <person name="Levine M."/>
            <person name="Satoh N."/>
            <person name="Rokhsar D.S."/>
        </authorList>
    </citation>
    <scope>NUCLEOTIDE SEQUENCE [LARGE SCALE GENOMIC DNA]</scope>
</reference>
<dbReference type="InParanoid" id="F6S441"/>
<dbReference type="InterPro" id="IPR012334">
    <property type="entry name" value="Pectin_lyas_fold"/>
</dbReference>
<protein>
    <recommendedName>
        <fullName evidence="4">Pectinesterase</fullName>
    </recommendedName>
</protein>
<dbReference type="HOGENOM" id="CLU_1772256_0_0_1"/>
<dbReference type="InterPro" id="IPR011050">
    <property type="entry name" value="Pectin_lyase_fold/virulence"/>
</dbReference>
<evidence type="ECO:0000256" key="1">
    <source>
        <dbReference type="SAM" id="SignalP"/>
    </source>
</evidence>
<reference evidence="2" key="3">
    <citation type="submission" date="2025-09" db="UniProtKB">
        <authorList>
            <consortium name="Ensembl"/>
        </authorList>
    </citation>
    <scope>IDENTIFICATION</scope>
</reference>
<dbReference type="OMA" id="THGNDLW"/>
<keyword evidence="3" id="KW-1185">Reference proteome</keyword>
<organism evidence="2 3">
    <name type="scientific">Ciona intestinalis</name>
    <name type="common">Transparent sea squirt</name>
    <name type="synonym">Ascidia intestinalis</name>
    <dbReference type="NCBI Taxonomy" id="7719"/>
    <lineage>
        <taxon>Eukaryota</taxon>
        <taxon>Metazoa</taxon>
        <taxon>Chordata</taxon>
        <taxon>Tunicata</taxon>
        <taxon>Ascidiacea</taxon>
        <taxon>Phlebobranchia</taxon>
        <taxon>Cionidae</taxon>
        <taxon>Ciona</taxon>
    </lineage>
</organism>
<dbReference type="AlphaFoldDB" id="F6S441"/>
<reference evidence="2" key="2">
    <citation type="submission" date="2025-08" db="UniProtKB">
        <authorList>
            <consortium name="Ensembl"/>
        </authorList>
    </citation>
    <scope>IDENTIFICATION</scope>
</reference>